<organism evidence="3">
    <name type="scientific">Fusobacterium hwasookii ChDC F174</name>
    <dbReference type="NCBI Taxonomy" id="1307442"/>
    <lineage>
        <taxon>Bacteria</taxon>
        <taxon>Fusobacteriati</taxon>
        <taxon>Fusobacteriota</taxon>
        <taxon>Fusobacteriia</taxon>
        <taxon>Fusobacteriales</taxon>
        <taxon>Fusobacteriaceae</taxon>
        <taxon>Fusobacterium</taxon>
    </lineage>
</organism>
<keyword evidence="3" id="KW-0614">Plasmid</keyword>
<dbReference type="InterPro" id="IPR006442">
    <property type="entry name" value="Antitoxin_Phd/YefM"/>
</dbReference>
<evidence type="ECO:0000256" key="2">
    <source>
        <dbReference type="RuleBase" id="RU362080"/>
    </source>
</evidence>
<dbReference type="EMBL" id="CP013333">
    <property type="protein sequence ID" value="ALQ41252.1"/>
    <property type="molecule type" value="Genomic_DNA"/>
</dbReference>
<proteinExistence type="inferred from homology"/>
<dbReference type="Gene3D" id="3.40.1620.10">
    <property type="entry name" value="YefM-like domain"/>
    <property type="match status" value="1"/>
</dbReference>
<dbReference type="AlphaFoldDB" id="A0A0S2ZQW4"/>
<evidence type="ECO:0000313" key="4">
    <source>
        <dbReference type="Proteomes" id="UP000063275"/>
    </source>
</evidence>
<dbReference type="OrthoDB" id="6427at2"/>
<name>A0A0S2ZQW4_9FUSO</name>
<reference evidence="3 4" key="1">
    <citation type="submission" date="2015-11" db="EMBL/GenBank/DDBJ databases">
        <authorList>
            <person name="Zhang Y."/>
            <person name="Guo Z."/>
        </authorList>
    </citation>
    <scope>NUCLEOTIDE SEQUENCE [LARGE SCALE GENOMIC DNA]</scope>
    <source>
        <strain evidence="3 4">ChDC F174</strain>
        <plasmid evidence="4">Plasmid unnamed2</plasmid>
    </source>
</reference>
<comment type="function">
    <text evidence="2">Antitoxin component of a type II toxin-antitoxin (TA) system.</text>
</comment>
<evidence type="ECO:0000256" key="1">
    <source>
        <dbReference type="ARBA" id="ARBA00009981"/>
    </source>
</evidence>
<dbReference type="InterPro" id="IPR036165">
    <property type="entry name" value="YefM-like_sf"/>
</dbReference>
<dbReference type="Pfam" id="PF02604">
    <property type="entry name" value="PhdYeFM_antitox"/>
    <property type="match status" value="1"/>
</dbReference>
<sequence length="59" mass="6691">MITVGTSNFRSNIKEYLEKATEENTDIIITRKNNQASAVLISLEKYNQLTKGVDSKDKK</sequence>
<accession>A0A0S2ZQW4</accession>
<gene>
    <name evidence="3" type="ORF">RN87_11870</name>
</gene>
<evidence type="ECO:0000313" key="3">
    <source>
        <dbReference type="EMBL" id="ALQ41252.1"/>
    </source>
</evidence>
<dbReference type="KEGG" id="fhw:RN87_11870"/>
<dbReference type="SUPFAM" id="SSF143120">
    <property type="entry name" value="YefM-like"/>
    <property type="match status" value="1"/>
</dbReference>
<dbReference type="RefSeq" id="WP_029494010.1">
    <property type="nucleotide sequence ID" value="NZ_ATKF01000114.1"/>
</dbReference>
<dbReference type="Proteomes" id="UP000063275">
    <property type="component" value="Plasmid unnamed2"/>
</dbReference>
<dbReference type="NCBIfam" id="TIGR01552">
    <property type="entry name" value="phd_fam"/>
    <property type="match status" value="1"/>
</dbReference>
<geneLocation type="plasmid" evidence="3">
    <name>unnamed2</name>
</geneLocation>
<protein>
    <recommendedName>
        <fullName evidence="2">Antitoxin</fullName>
    </recommendedName>
</protein>
<comment type="similarity">
    <text evidence="1 2">Belongs to the phD/YefM antitoxin family.</text>
</comment>